<dbReference type="NCBIfam" id="TIGR00038">
    <property type="entry name" value="efp"/>
    <property type="match status" value="1"/>
</dbReference>
<gene>
    <name evidence="7 12" type="primary">efp</name>
    <name evidence="12" type="ORF">D7W81_07530</name>
</gene>
<dbReference type="InterPro" id="IPR011768">
    <property type="entry name" value="Transl_elongation_fac_P"/>
</dbReference>
<feature type="domain" description="Elongation factor P C-terminal" evidence="10">
    <location>
        <begin position="132"/>
        <end position="188"/>
    </location>
</feature>
<organism evidence="12 13">
    <name type="scientific">Corallococcus aberystwythensis</name>
    <dbReference type="NCBI Taxonomy" id="2316722"/>
    <lineage>
        <taxon>Bacteria</taxon>
        <taxon>Pseudomonadati</taxon>
        <taxon>Myxococcota</taxon>
        <taxon>Myxococcia</taxon>
        <taxon>Myxococcales</taxon>
        <taxon>Cystobacterineae</taxon>
        <taxon>Myxococcaceae</taxon>
        <taxon>Corallococcus</taxon>
    </lineage>
</organism>
<dbReference type="InterPro" id="IPR013852">
    <property type="entry name" value="Transl_elong_P/YeiP_CS"/>
</dbReference>
<dbReference type="FunFam" id="2.40.50.140:FF:000009">
    <property type="entry name" value="Elongation factor P"/>
    <property type="match status" value="1"/>
</dbReference>
<dbReference type="AlphaFoldDB" id="A0A3A8QSC2"/>
<dbReference type="RefSeq" id="WP_120554650.1">
    <property type="nucleotide sequence ID" value="NZ_RAWK01000033.1"/>
</dbReference>
<evidence type="ECO:0000256" key="3">
    <source>
        <dbReference type="ARBA" id="ARBA00009479"/>
    </source>
</evidence>
<dbReference type="SMART" id="SM01185">
    <property type="entry name" value="EFP"/>
    <property type="match status" value="1"/>
</dbReference>
<dbReference type="InterPro" id="IPR013185">
    <property type="entry name" value="Transl_elong_KOW-like"/>
</dbReference>
<feature type="domain" description="Translation elongation factor P/YeiP central" evidence="11">
    <location>
        <begin position="70"/>
        <end position="124"/>
    </location>
</feature>
<dbReference type="PANTHER" id="PTHR30053">
    <property type="entry name" value="ELONGATION FACTOR P"/>
    <property type="match status" value="1"/>
</dbReference>
<dbReference type="InterPro" id="IPR015365">
    <property type="entry name" value="Elong-fact-P_C"/>
</dbReference>
<dbReference type="GO" id="GO:0005829">
    <property type="term" value="C:cytosol"/>
    <property type="evidence" value="ECO:0007669"/>
    <property type="project" value="UniProtKB-ARBA"/>
</dbReference>
<dbReference type="Pfam" id="PF09285">
    <property type="entry name" value="Elong-fact-P_C"/>
    <property type="match status" value="1"/>
</dbReference>
<evidence type="ECO:0000256" key="1">
    <source>
        <dbReference type="ARBA" id="ARBA00004496"/>
    </source>
</evidence>
<dbReference type="GO" id="GO:0003746">
    <property type="term" value="F:translation elongation factor activity"/>
    <property type="evidence" value="ECO:0007669"/>
    <property type="project" value="UniProtKB-UniRule"/>
</dbReference>
<evidence type="ECO:0000313" key="13">
    <source>
        <dbReference type="Proteomes" id="UP000267003"/>
    </source>
</evidence>
<evidence type="ECO:0000256" key="6">
    <source>
        <dbReference type="ARBA" id="ARBA00022917"/>
    </source>
</evidence>
<dbReference type="SMART" id="SM00841">
    <property type="entry name" value="Elong-fact-P_C"/>
    <property type="match status" value="1"/>
</dbReference>
<protein>
    <recommendedName>
        <fullName evidence="7 8">Elongation factor P</fullName>
        <shortName evidence="7">EF-P</shortName>
    </recommendedName>
</protein>
<dbReference type="Gene3D" id="2.30.30.30">
    <property type="match status" value="1"/>
</dbReference>
<dbReference type="InterPro" id="IPR014722">
    <property type="entry name" value="Rib_uL2_dom2"/>
</dbReference>
<dbReference type="SUPFAM" id="SSF50249">
    <property type="entry name" value="Nucleic acid-binding proteins"/>
    <property type="match status" value="2"/>
</dbReference>
<evidence type="ECO:0000256" key="7">
    <source>
        <dbReference type="HAMAP-Rule" id="MF_00141"/>
    </source>
</evidence>
<evidence type="ECO:0000256" key="4">
    <source>
        <dbReference type="ARBA" id="ARBA00022490"/>
    </source>
</evidence>
<dbReference type="InterPro" id="IPR012340">
    <property type="entry name" value="NA-bd_OB-fold"/>
</dbReference>
<evidence type="ECO:0000256" key="9">
    <source>
        <dbReference type="RuleBase" id="RU004389"/>
    </source>
</evidence>
<dbReference type="Gene3D" id="2.40.50.140">
    <property type="entry name" value="Nucleic acid-binding proteins"/>
    <property type="match status" value="2"/>
</dbReference>
<dbReference type="PROSITE" id="PS01275">
    <property type="entry name" value="EFP"/>
    <property type="match status" value="1"/>
</dbReference>
<dbReference type="Pfam" id="PF08207">
    <property type="entry name" value="EFP_N"/>
    <property type="match status" value="1"/>
</dbReference>
<reference evidence="13" key="1">
    <citation type="submission" date="2018-09" db="EMBL/GenBank/DDBJ databases">
        <authorList>
            <person name="Livingstone P.G."/>
            <person name="Whitworth D.E."/>
        </authorList>
    </citation>
    <scope>NUCLEOTIDE SEQUENCE [LARGE SCALE GENOMIC DNA]</scope>
    <source>
        <strain evidence="13">AB050A</strain>
    </source>
</reference>
<dbReference type="Pfam" id="PF01132">
    <property type="entry name" value="EFP"/>
    <property type="match status" value="1"/>
</dbReference>
<keyword evidence="13" id="KW-1185">Reference proteome</keyword>
<evidence type="ECO:0000256" key="2">
    <source>
        <dbReference type="ARBA" id="ARBA00004815"/>
    </source>
</evidence>
<dbReference type="CDD" id="cd04470">
    <property type="entry name" value="S1_EF-P_repeat_1"/>
    <property type="match status" value="1"/>
</dbReference>
<dbReference type="UniPathway" id="UPA00345"/>
<sequence length="193" mass="21408">MAGFVDTSEFRNGLKIEIDGEPFVIEYFQHVKPGKGSAFVRTKIRSLLSGRMLEPTMKSGDKVGIPDIEQKDMEYLYSSGDEYYFMEKKTFEQTFITEKVLGEAKNFLKENTPVEVLYWNGKAISVGLPNSVDLKVVKCDPGVRGDTVSGAMKPATLETGFTVNVPLFINEGDVLKIDTREGGKYLTRVATAG</sequence>
<dbReference type="FunFam" id="2.30.30.30:FF:000003">
    <property type="entry name" value="Elongation factor P"/>
    <property type="match status" value="1"/>
</dbReference>
<dbReference type="HAMAP" id="MF_00141">
    <property type="entry name" value="EF_P"/>
    <property type="match status" value="1"/>
</dbReference>
<dbReference type="PANTHER" id="PTHR30053:SF12">
    <property type="entry name" value="ELONGATION FACTOR P (EF-P) FAMILY PROTEIN"/>
    <property type="match status" value="1"/>
</dbReference>
<evidence type="ECO:0000256" key="5">
    <source>
        <dbReference type="ARBA" id="ARBA00022768"/>
    </source>
</evidence>
<evidence type="ECO:0000259" key="11">
    <source>
        <dbReference type="SMART" id="SM01185"/>
    </source>
</evidence>
<dbReference type="PIRSF" id="PIRSF005901">
    <property type="entry name" value="EF-P"/>
    <property type="match status" value="1"/>
</dbReference>
<dbReference type="CDD" id="cd05794">
    <property type="entry name" value="S1_EF-P_repeat_2"/>
    <property type="match status" value="1"/>
</dbReference>
<comment type="similarity">
    <text evidence="3 7 9">Belongs to the elongation factor P family.</text>
</comment>
<dbReference type="SUPFAM" id="SSF50104">
    <property type="entry name" value="Translation proteins SH3-like domain"/>
    <property type="match status" value="1"/>
</dbReference>
<dbReference type="EMBL" id="RAWK01000033">
    <property type="protein sequence ID" value="RKH71437.1"/>
    <property type="molecule type" value="Genomic_DNA"/>
</dbReference>
<comment type="caution">
    <text evidence="12">The sequence shown here is derived from an EMBL/GenBank/DDBJ whole genome shotgun (WGS) entry which is preliminary data.</text>
</comment>
<keyword evidence="5 7" id="KW-0251">Elongation factor</keyword>
<dbReference type="FunFam" id="2.40.50.140:FF:000004">
    <property type="entry name" value="Elongation factor P"/>
    <property type="match status" value="1"/>
</dbReference>
<dbReference type="GO" id="GO:0043043">
    <property type="term" value="P:peptide biosynthetic process"/>
    <property type="evidence" value="ECO:0007669"/>
    <property type="project" value="InterPro"/>
</dbReference>
<dbReference type="InterPro" id="IPR020599">
    <property type="entry name" value="Transl_elong_fac_P/YeiP"/>
</dbReference>
<evidence type="ECO:0000259" key="10">
    <source>
        <dbReference type="SMART" id="SM00841"/>
    </source>
</evidence>
<comment type="pathway">
    <text evidence="2 7">Protein biosynthesis; polypeptide chain elongation.</text>
</comment>
<evidence type="ECO:0000313" key="12">
    <source>
        <dbReference type="EMBL" id="RKH71437.1"/>
    </source>
</evidence>
<evidence type="ECO:0000256" key="8">
    <source>
        <dbReference type="NCBIfam" id="TIGR00038"/>
    </source>
</evidence>
<dbReference type="InterPro" id="IPR008991">
    <property type="entry name" value="Translation_prot_SH3-like_sf"/>
</dbReference>
<proteinExistence type="inferred from homology"/>
<name>A0A3A8QSC2_9BACT</name>
<dbReference type="OrthoDB" id="9801844at2"/>
<keyword evidence="4 7" id="KW-0963">Cytoplasm</keyword>
<accession>A0A3A8QSC2</accession>
<keyword evidence="6 7" id="KW-0648">Protein biosynthesis</keyword>
<comment type="subcellular location">
    <subcellularLocation>
        <location evidence="1 7">Cytoplasm</location>
    </subcellularLocation>
</comment>
<comment type="function">
    <text evidence="7">Involved in peptide bond synthesis. Stimulates efficient translation and peptide-bond synthesis on native or reconstituted 70S ribosomes in vitro. Probably functions indirectly by altering the affinity of the ribosome for aminoacyl-tRNA, thus increasing their reactivity as acceptors for peptidyl transferase.</text>
</comment>
<dbReference type="InterPro" id="IPR001059">
    <property type="entry name" value="Transl_elong_P/YeiP_cen"/>
</dbReference>
<dbReference type="Proteomes" id="UP000267003">
    <property type="component" value="Unassembled WGS sequence"/>
</dbReference>
<dbReference type="NCBIfam" id="NF001810">
    <property type="entry name" value="PRK00529.1"/>
    <property type="match status" value="1"/>
</dbReference>